<name>A0A317L2M8_9BACI</name>
<dbReference type="RefSeq" id="WP_054860854.1">
    <property type="nucleotide sequence ID" value="NZ_QGTD01000004.1"/>
</dbReference>
<accession>A0A317L2M8</accession>
<proteinExistence type="predicted"/>
<sequence length="71" mass="8306">MAAHKKIKKAAMNQQLLTNIYQLKKDWKNLESIMERSIEPTEQGRFDLALAKAKYFYLLKEAKYRKVSAGD</sequence>
<dbReference type="Proteomes" id="UP000245624">
    <property type="component" value="Unassembled WGS sequence"/>
</dbReference>
<comment type="caution">
    <text evidence="1">The sequence shown here is derived from an EMBL/GenBank/DDBJ whole genome shotgun (WGS) entry which is preliminary data.</text>
</comment>
<dbReference type="InterPro" id="IPR019644">
    <property type="entry name" value="DUF2508"/>
</dbReference>
<keyword evidence="2" id="KW-1185">Reference proteome</keyword>
<evidence type="ECO:0000313" key="1">
    <source>
        <dbReference type="EMBL" id="PWU70112.1"/>
    </source>
</evidence>
<dbReference type="EMBL" id="QGTD01000004">
    <property type="protein sequence ID" value="PWU70112.1"/>
    <property type="molecule type" value="Genomic_DNA"/>
</dbReference>
<protein>
    <submittedName>
        <fullName evidence="1">DUF2508 domain-containing protein</fullName>
    </submittedName>
</protein>
<evidence type="ECO:0000313" key="2">
    <source>
        <dbReference type="Proteomes" id="UP000245624"/>
    </source>
</evidence>
<dbReference type="AlphaFoldDB" id="A0A317L2M8"/>
<reference evidence="1 2" key="1">
    <citation type="submission" date="2018-05" db="EMBL/GenBank/DDBJ databases">
        <title>Genomic analysis of Gracilibacillus dipsosauri DD1 reveals novel features of a salt-tolerant amylase.</title>
        <authorList>
            <person name="Deutch C.E."/>
            <person name="Yang S."/>
        </authorList>
    </citation>
    <scope>NUCLEOTIDE SEQUENCE [LARGE SCALE GENOMIC DNA]</scope>
    <source>
        <strain evidence="1 2">DD1</strain>
    </source>
</reference>
<dbReference type="Pfam" id="PF10704">
    <property type="entry name" value="DUF2508"/>
    <property type="match status" value="1"/>
</dbReference>
<gene>
    <name evidence="1" type="ORF">DLJ74_04125</name>
</gene>
<organism evidence="1 2">
    <name type="scientific">Gracilibacillus dipsosauri</name>
    <dbReference type="NCBI Taxonomy" id="178340"/>
    <lineage>
        <taxon>Bacteria</taxon>
        <taxon>Bacillati</taxon>
        <taxon>Bacillota</taxon>
        <taxon>Bacilli</taxon>
        <taxon>Bacillales</taxon>
        <taxon>Bacillaceae</taxon>
        <taxon>Gracilibacillus</taxon>
    </lineage>
</organism>
<dbReference type="OrthoDB" id="2166610at2"/>